<feature type="transmembrane region" description="Helical" evidence="3">
    <location>
        <begin position="12"/>
        <end position="31"/>
    </location>
</feature>
<evidence type="ECO:0000313" key="4">
    <source>
        <dbReference type="EMBL" id="BBO90228.1"/>
    </source>
</evidence>
<dbReference type="RefSeq" id="WP_162458976.1">
    <property type="nucleotide sequence ID" value="NZ_AP021879.1"/>
</dbReference>
<protein>
    <recommendedName>
        <fullName evidence="6">Sugar ABC transporter substrate-binding protein</fullName>
    </recommendedName>
</protein>
<comment type="similarity">
    <text evidence="2">Belongs to the bacterial solute-binding protein 1 family.</text>
</comment>
<dbReference type="Pfam" id="PF13416">
    <property type="entry name" value="SBP_bac_8"/>
    <property type="match status" value="1"/>
</dbReference>
<evidence type="ECO:0000256" key="1">
    <source>
        <dbReference type="ARBA" id="ARBA00004418"/>
    </source>
</evidence>
<dbReference type="PANTHER" id="PTHR43649:SF12">
    <property type="entry name" value="DIACETYLCHITOBIOSE BINDING PROTEIN DASA"/>
    <property type="match status" value="1"/>
</dbReference>
<evidence type="ECO:0000256" key="2">
    <source>
        <dbReference type="ARBA" id="ARBA00008520"/>
    </source>
</evidence>
<keyword evidence="3" id="KW-0812">Transmembrane</keyword>
<dbReference type="Gene3D" id="3.40.190.10">
    <property type="entry name" value="Periplasmic binding protein-like II"/>
    <property type="match status" value="1"/>
</dbReference>
<sequence length="459" mass="51527">MFRRWLDDLPLGLAPLLIAAMGLVAGLYLLLHPVQRGEADLSMWVFGPLHADAYKMAAEDFSVRTDHTIDVQLINYNAVNQKLRSALWAAVNIPDLVEIEKSAAGGFFRGPLAKVGFLDLKPYLVRDHILDRVPANSLATYTERGAIFGLPHDIHPVMLAYRADIVDPYLARRGLRMEDLATWGDYFRELRGLCTAGQRYLLQIEHGDAWAFQIFLMQRGGGIFGPGGRLRMDDDTAVQTMTWMIPLVAESGDNQVAESLGNWDPSFYRGLIEGFYIAVLCPDWRTSQLEAFAGDLHGKMRLVPLPAATPGGLRTSQMGGTMLGIARSARNPELAWQFARQIYYGSPQQHGQLFRTTNIITPDRQAWNDPAYHEPRPYWCNQVLGEQFIALADAVPPFYSSGFLPTAQAKLNEAIVACYGRYRSHGVEGFEAYVRQRLTSAADYVRRQMAREPDWDAEE</sequence>
<gene>
    <name evidence="4" type="ORF">DSCOOX_34080</name>
</gene>
<keyword evidence="5" id="KW-1185">Reference proteome</keyword>
<dbReference type="InterPro" id="IPR050490">
    <property type="entry name" value="Bact_solute-bd_prot1"/>
</dbReference>
<reference evidence="4 5" key="1">
    <citation type="submission" date="2019-11" db="EMBL/GenBank/DDBJ databases">
        <title>Comparative genomics of hydrocarbon-degrading Desulfosarcina strains.</title>
        <authorList>
            <person name="Watanabe M."/>
            <person name="Kojima H."/>
            <person name="Fukui M."/>
        </authorList>
    </citation>
    <scope>NUCLEOTIDE SEQUENCE [LARGE SCALE GENOMIC DNA]</scope>
    <source>
        <strain evidence="5">oXyS1</strain>
    </source>
</reference>
<dbReference type="PANTHER" id="PTHR43649">
    <property type="entry name" value="ARABINOSE-BINDING PROTEIN-RELATED"/>
    <property type="match status" value="1"/>
</dbReference>
<organism evidence="4 5">
    <name type="scientific">Desulfosarcina ovata subsp. ovata</name>
    <dbReference type="NCBI Taxonomy" id="2752305"/>
    <lineage>
        <taxon>Bacteria</taxon>
        <taxon>Pseudomonadati</taxon>
        <taxon>Thermodesulfobacteriota</taxon>
        <taxon>Desulfobacteria</taxon>
        <taxon>Desulfobacterales</taxon>
        <taxon>Desulfosarcinaceae</taxon>
        <taxon>Desulfosarcina</taxon>
    </lineage>
</organism>
<dbReference type="GO" id="GO:0042597">
    <property type="term" value="C:periplasmic space"/>
    <property type="evidence" value="ECO:0007669"/>
    <property type="project" value="UniProtKB-SubCell"/>
</dbReference>
<evidence type="ECO:0008006" key="6">
    <source>
        <dbReference type="Google" id="ProtNLM"/>
    </source>
</evidence>
<proteinExistence type="inferred from homology"/>
<accession>A0A5K8ACN0</accession>
<name>A0A5K8ACN0_9BACT</name>
<dbReference type="EMBL" id="AP021879">
    <property type="protein sequence ID" value="BBO90228.1"/>
    <property type="molecule type" value="Genomic_DNA"/>
</dbReference>
<evidence type="ECO:0000256" key="3">
    <source>
        <dbReference type="SAM" id="Phobius"/>
    </source>
</evidence>
<evidence type="ECO:0000313" key="5">
    <source>
        <dbReference type="Proteomes" id="UP000422108"/>
    </source>
</evidence>
<dbReference type="SUPFAM" id="SSF53850">
    <property type="entry name" value="Periplasmic binding protein-like II"/>
    <property type="match status" value="1"/>
</dbReference>
<dbReference type="InterPro" id="IPR006059">
    <property type="entry name" value="SBP"/>
</dbReference>
<keyword evidence="3" id="KW-1133">Transmembrane helix</keyword>
<keyword evidence="3" id="KW-0472">Membrane</keyword>
<dbReference type="AlphaFoldDB" id="A0A5K8ACN0"/>
<dbReference type="Proteomes" id="UP000422108">
    <property type="component" value="Chromosome"/>
</dbReference>
<comment type="subcellular location">
    <subcellularLocation>
        <location evidence="1">Periplasm</location>
    </subcellularLocation>
</comment>